<dbReference type="Gene3D" id="3.40.50.1000">
    <property type="entry name" value="HAD superfamily/HAD-like"/>
    <property type="match status" value="1"/>
</dbReference>
<dbReference type="Gene3D" id="1.10.150.240">
    <property type="entry name" value="Putative phosphatase, domain 2"/>
    <property type="match status" value="1"/>
</dbReference>
<dbReference type="SUPFAM" id="SSF56784">
    <property type="entry name" value="HAD-like"/>
    <property type="match status" value="1"/>
</dbReference>
<dbReference type="InterPro" id="IPR023214">
    <property type="entry name" value="HAD_sf"/>
</dbReference>
<dbReference type="InterPro" id="IPR036412">
    <property type="entry name" value="HAD-like_sf"/>
</dbReference>
<name>A3ZU01_9BACT</name>
<comment type="caution">
    <text evidence="1">The sequence shown here is derived from an EMBL/GenBank/DDBJ whole genome shotgun (WGS) entry which is preliminary data.</text>
</comment>
<evidence type="ECO:0000313" key="1">
    <source>
        <dbReference type="EMBL" id="EAQ80062.1"/>
    </source>
</evidence>
<gene>
    <name evidence="1" type="ORF">DSM3645_05550</name>
</gene>
<dbReference type="Proteomes" id="UP000004358">
    <property type="component" value="Unassembled WGS sequence"/>
</dbReference>
<proteinExistence type="predicted"/>
<accession>A3ZU01</accession>
<organism evidence="1 2">
    <name type="scientific">Blastopirellula marina DSM 3645</name>
    <dbReference type="NCBI Taxonomy" id="314230"/>
    <lineage>
        <taxon>Bacteria</taxon>
        <taxon>Pseudomonadati</taxon>
        <taxon>Planctomycetota</taxon>
        <taxon>Planctomycetia</taxon>
        <taxon>Pirellulales</taxon>
        <taxon>Pirellulaceae</taxon>
        <taxon>Blastopirellula</taxon>
    </lineage>
</organism>
<sequence>MESLAMEDAEGYADEWIVSASAGLTSRLTIVIDPKNTLFDATVGQRWLFQLVGGRRDEADFAAFFAQWTTQNLPAIWRGERPYWDAMKEYLCAKGLSSGHVDELWRAASRKFPELESGGKPSPDILLILERVRQYGVQLISLWETTQTVDSRCREHAWTKAFDQVVTTWELGCDAGDPVAYQRLRTQIGDSVCVLQSADARVLTAAAKAGWLTLAIGRNAPIPASVMLSNWADLIPWAALRGNRQAA</sequence>
<dbReference type="AlphaFoldDB" id="A3ZU01"/>
<dbReference type="STRING" id="314230.DSM3645_05550"/>
<reference evidence="1 2" key="1">
    <citation type="submission" date="2006-02" db="EMBL/GenBank/DDBJ databases">
        <authorList>
            <person name="Amann R."/>
            <person name="Ferriera S."/>
            <person name="Johnson J."/>
            <person name="Kravitz S."/>
            <person name="Halpern A."/>
            <person name="Remington K."/>
            <person name="Beeson K."/>
            <person name="Tran B."/>
            <person name="Rogers Y.-H."/>
            <person name="Friedman R."/>
            <person name="Venter J.C."/>
        </authorList>
    </citation>
    <scope>NUCLEOTIDE SEQUENCE [LARGE SCALE GENOMIC DNA]</scope>
    <source>
        <strain evidence="1 2">DSM 3645</strain>
    </source>
</reference>
<protein>
    <submittedName>
        <fullName evidence="1">Uncharacterized protein</fullName>
    </submittedName>
</protein>
<dbReference type="EMBL" id="AANZ01000011">
    <property type="protein sequence ID" value="EAQ80062.1"/>
    <property type="molecule type" value="Genomic_DNA"/>
</dbReference>
<dbReference type="HOGENOM" id="CLU_1122869_0_0_0"/>
<evidence type="ECO:0000313" key="2">
    <source>
        <dbReference type="Proteomes" id="UP000004358"/>
    </source>
</evidence>
<dbReference type="InterPro" id="IPR023198">
    <property type="entry name" value="PGP-like_dom2"/>
</dbReference>